<keyword evidence="3" id="KW-1185">Reference proteome</keyword>
<evidence type="ECO:0000313" key="3">
    <source>
        <dbReference type="Proteomes" id="UP000324233"/>
    </source>
</evidence>
<dbReference type="InterPro" id="IPR036291">
    <property type="entry name" value="NAD(P)-bd_dom_sf"/>
</dbReference>
<evidence type="ECO:0000256" key="1">
    <source>
        <dbReference type="SAM" id="MobiDB-lite"/>
    </source>
</evidence>
<feature type="region of interest" description="Disordered" evidence="1">
    <location>
        <begin position="49"/>
        <end position="96"/>
    </location>
</feature>
<dbReference type="Pfam" id="PF13561">
    <property type="entry name" value="adh_short_C2"/>
    <property type="match status" value="1"/>
</dbReference>
<dbReference type="PANTHER" id="PTHR43544:SF2">
    <property type="entry name" value="OXIDOREDUCTASE"/>
    <property type="match status" value="1"/>
</dbReference>
<accession>A0A5B9WFE3</accession>
<dbReference type="GO" id="GO:0005737">
    <property type="term" value="C:cytoplasm"/>
    <property type="evidence" value="ECO:0007669"/>
    <property type="project" value="TreeGrafter"/>
</dbReference>
<dbReference type="SUPFAM" id="SSF51735">
    <property type="entry name" value="NAD(P)-binding Rossmann-fold domains"/>
    <property type="match status" value="1"/>
</dbReference>
<protein>
    <submittedName>
        <fullName evidence="2">Gluconate 5-dehydrogenase</fullName>
    </submittedName>
</protein>
<dbReference type="EMBL" id="CP042997">
    <property type="protein sequence ID" value="QEH38785.1"/>
    <property type="molecule type" value="Genomic_DNA"/>
</dbReference>
<reference evidence="2 3" key="1">
    <citation type="submission" date="2019-08" db="EMBL/GenBank/DDBJ databases">
        <title>Deep-cultivation of Planctomycetes and their phenomic and genomic characterization uncovers novel biology.</title>
        <authorList>
            <person name="Wiegand S."/>
            <person name="Jogler M."/>
            <person name="Boedeker C."/>
            <person name="Pinto D."/>
            <person name="Vollmers J."/>
            <person name="Rivas-Marin E."/>
            <person name="Kohn T."/>
            <person name="Peeters S.H."/>
            <person name="Heuer A."/>
            <person name="Rast P."/>
            <person name="Oberbeckmann S."/>
            <person name="Bunk B."/>
            <person name="Jeske O."/>
            <person name="Meyerdierks A."/>
            <person name="Storesund J.E."/>
            <person name="Kallscheuer N."/>
            <person name="Luecker S."/>
            <person name="Lage O.M."/>
            <person name="Pohl T."/>
            <person name="Merkel B.J."/>
            <person name="Hornburger P."/>
            <person name="Mueller R.-W."/>
            <person name="Bruemmer F."/>
            <person name="Labrenz M."/>
            <person name="Spormann A.M."/>
            <person name="Op den Camp H."/>
            <person name="Overmann J."/>
            <person name="Amann R."/>
            <person name="Jetten M.S.M."/>
            <person name="Mascher T."/>
            <person name="Medema M.H."/>
            <person name="Devos D.P."/>
            <person name="Kaster A.-K."/>
            <person name="Ovreas L."/>
            <person name="Rohde M."/>
            <person name="Galperin M.Y."/>
            <person name="Jogler C."/>
        </authorList>
    </citation>
    <scope>NUCLEOTIDE SEQUENCE [LARGE SCALE GENOMIC DNA]</scope>
    <source>
        <strain evidence="2 3">OJF2</strain>
    </source>
</reference>
<proteinExistence type="predicted"/>
<dbReference type="AlphaFoldDB" id="A0A5B9WFE3"/>
<dbReference type="InterPro" id="IPR002347">
    <property type="entry name" value="SDR_fam"/>
</dbReference>
<dbReference type="KEGG" id="agv:OJF2_73930"/>
<organism evidence="2 3">
    <name type="scientific">Aquisphaera giovannonii</name>
    <dbReference type="NCBI Taxonomy" id="406548"/>
    <lineage>
        <taxon>Bacteria</taxon>
        <taxon>Pseudomonadati</taxon>
        <taxon>Planctomycetota</taxon>
        <taxon>Planctomycetia</taxon>
        <taxon>Isosphaerales</taxon>
        <taxon>Isosphaeraceae</taxon>
        <taxon>Aquisphaera</taxon>
    </lineage>
</organism>
<evidence type="ECO:0000313" key="2">
    <source>
        <dbReference type="EMBL" id="QEH38785.1"/>
    </source>
</evidence>
<dbReference type="PRINTS" id="PR00081">
    <property type="entry name" value="GDHRDH"/>
</dbReference>
<gene>
    <name evidence="2" type="ORF">OJF2_73930</name>
</gene>
<dbReference type="Pfam" id="PF00106">
    <property type="entry name" value="adh_short"/>
    <property type="match status" value="1"/>
</dbReference>
<feature type="compositionally biased region" description="Basic and acidic residues" evidence="1">
    <location>
        <begin position="56"/>
        <end position="68"/>
    </location>
</feature>
<dbReference type="RefSeq" id="WP_148598191.1">
    <property type="nucleotide sequence ID" value="NZ_CP042997.1"/>
</dbReference>
<dbReference type="Proteomes" id="UP000324233">
    <property type="component" value="Chromosome"/>
</dbReference>
<name>A0A5B9WFE3_9BACT</name>
<dbReference type="InterPro" id="IPR051468">
    <property type="entry name" value="Fungal_SecMetab_SDRs"/>
</dbReference>
<dbReference type="OrthoDB" id="56744at2"/>
<dbReference type="GO" id="GO:0016491">
    <property type="term" value="F:oxidoreductase activity"/>
    <property type="evidence" value="ECO:0007669"/>
    <property type="project" value="TreeGrafter"/>
</dbReference>
<dbReference type="Gene3D" id="3.40.50.720">
    <property type="entry name" value="NAD(P)-binding Rossmann-like Domain"/>
    <property type="match status" value="2"/>
</dbReference>
<dbReference type="PANTHER" id="PTHR43544">
    <property type="entry name" value="SHORT-CHAIN DEHYDROGENASE/REDUCTASE"/>
    <property type="match status" value="1"/>
</dbReference>
<sequence length="469" mass="51764">MATADPDQDFSADEWAACLRVLEALREDPEAAPDPERVERLIARIYRKTRGKRRKASAESRRQDDRALVEQTGRVRRAPLPGSTPMDPAGGPPSSGLLRARSRRCYICKERYREVHFHYHHLCPGCARLNFDKRVQRADLSGRRAMVTGGRVKIGYQAALKLLRDGAEVVVTTRFPRDAALRYAGEPDFDSWRSRLRIEALDFRMLPEVLAFADRLLAGLPSLEILIHNAAQTVRLPADHFADAAALERMPAEALPANIGALLGVHPGTGLPPELEAPALLGGVPGASALGASSPALPVGPREEPIDRRESNSWTARLADVPPVELLEVLLINAAAPFLLTGRLKPLLLRSPFPDRYVLNVAGLDGQFGRGSKTDRHPHVNMSKAALNMMTRTSAADFARDGILMNSVDVGWITHEGAHSTRLRMRARGFVPPLDEVDGAARIYDPIVQGLRGHREHGHFFKDYRPTAW</sequence>